<dbReference type="Gene3D" id="3.30.559.30">
    <property type="entry name" value="Nonribosomal peptide synthetase, condensation domain"/>
    <property type="match status" value="2"/>
</dbReference>
<dbReference type="PROSITE" id="PS50075">
    <property type="entry name" value="CARRIER"/>
    <property type="match status" value="2"/>
</dbReference>
<evidence type="ECO:0000313" key="6">
    <source>
        <dbReference type="Proteomes" id="UP001141434"/>
    </source>
</evidence>
<dbReference type="SUPFAM" id="SSF52777">
    <property type="entry name" value="CoA-dependent acyltransferases"/>
    <property type="match status" value="4"/>
</dbReference>
<reference evidence="5" key="1">
    <citation type="submission" date="2022-11" db="EMBL/GenBank/DDBJ databases">
        <authorList>
            <person name="Petersen C."/>
        </authorList>
    </citation>
    <scope>NUCLEOTIDE SEQUENCE</scope>
    <source>
        <strain evidence="5">IBT 34128</strain>
    </source>
</reference>
<dbReference type="InterPro" id="IPR001242">
    <property type="entry name" value="Condensation_dom"/>
</dbReference>
<dbReference type="CDD" id="cd19545">
    <property type="entry name" value="FUM14_C_NRPS-like"/>
    <property type="match status" value="1"/>
</dbReference>
<dbReference type="InterPro" id="IPR020845">
    <property type="entry name" value="AMP-binding_CS"/>
</dbReference>
<comment type="caution">
    <text evidence="5">The sequence shown here is derived from an EMBL/GenBank/DDBJ whole genome shotgun (WGS) entry which is preliminary data.</text>
</comment>
<dbReference type="FunFam" id="3.30.559.30:FF:000003">
    <property type="entry name" value="Nonribosomal peptide synthase SidD"/>
    <property type="match status" value="1"/>
</dbReference>
<evidence type="ECO:0000256" key="1">
    <source>
        <dbReference type="ARBA" id="ARBA00022450"/>
    </source>
</evidence>
<dbReference type="Pfam" id="PF00668">
    <property type="entry name" value="Condensation"/>
    <property type="match status" value="2"/>
</dbReference>
<dbReference type="CDD" id="cd05918">
    <property type="entry name" value="A_NRPS_SidN3_like"/>
    <property type="match status" value="2"/>
</dbReference>
<dbReference type="OrthoDB" id="416786at2759"/>
<dbReference type="Proteomes" id="UP001141434">
    <property type="component" value="Unassembled WGS sequence"/>
</dbReference>
<name>A0A9W9KDG1_9EURO</name>
<gene>
    <name evidence="5" type="ORF">NUU61_004536</name>
</gene>
<dbReference type="InterPro" id="IPR010071">
    <property type="entry name" value="AA_adenyl_dom"/>
</dbReference>
<dbReference type="InterPro" id="IPR000873">
    <property type="entry name" value="AMP-dep_synth/lig_dom"/>
</dbReference>
<dbReference type="Pfam" id="PF00550">
    <property type="entry name" value="PP-binding"/>
    <property type="match status" value="2"/>
</dbReference>
<keyword evidence="2" id="KW-0597">Phosphoprotein</keyword>
<dbReference type="Pfam" id="PF00501">
    <property type="entry name" value="AMP-binding"/>
    <property type="match status" value="2"/>
</dbReference>
<dbReference type="PANTHER" id="PTHR45527">
    <property type="entry name" value="NONRIBOSOMAL PEPTIDE SYNTHETASE"/>
    <property type="match status" value="1"/>
</dbReference>
<feature type="domain" description="Carrier" evidence="4">
    <location>
        <begin position="586"/>
        <end position="662"/>
    </location>
</feature>
<evidence type="ECO:0000313" key="5">
    <source>
        <dbReference type="EMBL" id="KAJ5102314.1"/>
    </source>
</evidence>
<reference evidence="5" key="2">
    <citation type="journal article" date="2023" name="IMA Fungus">
        <title>Comparative genomic study of the Penicillium genus elucidates a diverse pangenome and 15 lateral gene transfer events.</title>
        <authorList>
            <person name="Petersen C."/>
            <person name="Sorensen T."/>
            <person name="Nielsen M.R."/>
            <person name="Sondergaard T.E."/>
            <person name="Sorensen J.L."/>
            <person name="Fitzpatrick D.A."/>
            <person name="Frisvad J.C."/>
            <person name="Nielsen K.L."/>
        </authorList>
    </citation>
    <scope>NUCLEOTIDE SEQUENCE</scope>
    <source>
        <strain evidence="5">IBT 34128</strain>
    </source>
</reference>
<sequence>MAALTVRSTGVLKLPEYKAEPSTASTPPEEKTNDLELVWRWNATVPEAVNSCVHDLIHDRAEANPDAPAVHAWDGQWSYRQLDYYASLLAQKLLVTHQLRPGDVVLLAFDRSRWVPVTMLATMKAGATFVALDMALPTGRLQQMAEQVSAKMVLTLEETLVAYELGVEVVPVHEDIAPTSPQEQSASAPIAPSSTLYIVFTSGSTGKPKAVAVSHSNFASGVRHHAIPYRLNDQSRSLHFASYSFDSAVHEILATLIQGGCICIPSDADRNQRLTAVMEEMKINWAAMTPTTSQLIQSSKVPSLQTLVLAGEACTRNLVERWSPYVRLLNAYGPAECAVCSLVNVVSPTHEGHNIPIGLGQGCLPWVVDSNDSEHLLPAGEVGELLIEGPIVGKGYLGDAEKTAAAFVEDPTWLTAGCSNAGIPGRRGRLYRTGDLVQRLENGEVLFVGRKDTQVKLRGQRIELEGVESQISHILPDIKCIVDVVTPSLGNHAQQLVAFLEIGSGSREQDAFFCLVDDSFVKVEQELRSHLSQTLPAYMIPTMFLPVFQVPQTPSGKTDRRRLRDEGSRMYEKLRGKLATSSDEGISWTSQETTLRGMWATNLGIPTKEIRREDNFFQLGGDSIAAMKLSGAARTQGLSLSVPQIMGNPILHVMATVMKNEKTEPAEKIVRPFSLIQDDRLRETMDEAAAGCCIPQDLIEDIYPCTPLQEGLMALSEKRGKGAYVTRGVLQVHPKADMTRLTAAWATVFYLNPAMRTRLVETNSSGLVQVSVRHDLDFASRDNVEDCNSLDEDIEFGLGSPLTRLRMINSPNHKERAFVLIAHHSILDGWQARLIMEQVDHVYRGQSHQIKCANSFNSFVKYLTEVEETEEVPYWQKCLAEEDTAVFPTVPPGLKSTWSNKSKQRDILFGAQIREKNTEFTIPTYIRQAWALICAAYTGSNDVVFGATVSGRNAPVPGIEQIVGPTIATVPLRVQLNRGASTQEALQSIHEQSVSMAPFEQTGLQRIRKIGPGPAAACNFQSLLVVQPPPESQATQAERTLIRADDGEEFLLAFSNYPLVVECTVLPDRAGVAVRLAYNDQVLATEQMDRILEQLEHVLLQMFAKEKLGDIEVISPREIELLRSWNSPVPPPVDCCIHDLIQGKLTASPNAEAVYAWDRSLTAHELNDLSSRLAGYLRSLEIGPEVVVPLFFEKSSLTIVTILAVLKSGNACVTLDKKQPAQRLMKIVQQTGAKLMLLSENHQGLLPMDVTQVVVTYDTLAQMPHPGQILTGVSSRSPAFLIFTSGSTGEPKGIVHEHRSMSSTAIAHASGMNIVEGARVLQFASPSFDVSIYEILMSMVMGACICVPSDEQRMNTPGEFAREAKAEVGIISPTAIQSMSPEDVPSLKTVVLVGEAIPRDVVEVWNRSAVVMNGYGPGECAFCSTIDISEQRPIATVGKARGCVFWITDPGDPERLAPVGAVGEIVIEGPVMARGYLNNPEKTQESFLTGAPWLESFRPGGKGRLYRSGDLGMYNSDGTVVYMGRRDMQVKLRGQRIELGEVESHLRQLSSTADAEVAVDVVRYGQNDQLTAFVVQANEDKSSPVLLPSSHRISDSNQLSSELAKALPPYMIPSVYLPVSRIPTTSSSKTDRKLLRQIASALTQEDVATYHSAEPMTEPTTAAELELRGVWVGLLRVNAEAIKAESNFFHVGGDSVQAMKLVSTARRQGRHLNLATVYQSPRLCDMAVNWASSKETKDAALEKQWPPFSLMKGFDVEDYLSGVCEHYPVSRNDIKDAYPAHDSQNIAFTTNQCLYARFQIDASLDLDRVIDSWMQVVRQHDILRTVFVPYNNDYLAGIVVKSLVWEIEQYSTSGEEGIREILASDGKVKPPHGAPLGKVMVIQDAQQPDTTLVALRMCHAIYDGYSLALYWKDWKSAYETGNVAPRLQLQDVLCSRQFIEGRDQSVQYWDDFLRGSNMIDLPKTVSPESNPEQFTVERTLDDIVAPAGLFLDSLLKAAWAVTLAIVAGQSDAIFFQVSNGRRLGGAGIENAVGPLIGIFPVRVQLDASWPADKLCHILQEQDMATIQHETVDVEEMWDLAGWDYEVPFSVFDHIKSDIESQMTLDGVSRGPKTFYTGENEPETVCLARTWGRQARITIMPGQGVARDVAERTLDIFCSKLRAFSQDPGVSIY</sequence>
<dbReference type="InterPro" id="IPR023213">
    <property type="entry name" value="CAT-like_dom_sf"/>
</dbReference>
<dbReference type="FunFam" id="3.30.300.30:FF:000015">
    <property type="entry name" value="Nonribosomal peptide synthase SidD"/>
    <property type="match status" value="2"/>
</dbReference>
<dbReference type="GO" id="GO:0005737">
    <property type="term" value="C:cytoplasm"/>
    <property type="evidence" value="ECO:0007669"/>
    <property type="project" value="TreeGrafter"/>
</dbReference>
<dbReference type="PROSITE" id="PS00455">
    <property type="entry name" value="AMP_BINDING"/>
    <property type="match status" value="2"/>
</dbReference>
<dbReference type="GO" id="GO:0031177">
    <property type="term" value="F:phosphopantetheine binding"/>
    <property type="evidence" value="ECO:0007669"/>
    <property type="project" value="TreeGrafter"/>
</dbReference>
<dbReference type="Gene3D" id="3.30.559.10">
    <property type="entry name" value="Chloramphenicol acetyltransferase-like domain"/>
    <property type="match status" value="2"/>
</dbReference>
<dbReference type="GeneID" id="81394286"/>
<keyword evidence="1" id="KW-0596">Phosphopantetheine</keyword>
<organism evidence="5 6">
    <name type="scientific">Penicillium alfredii</name>
    <dbReference type="NCBI Taxonomy" id="1506179"/>
    <lineage>
        <taxon>Eukaryota</taxon>
        <taxon>Fungi</taxon>
        <taxon>Dikarya</taxon>
        <taxon>Ascomycota</taxon>
        <taxon>Pezizomycotina</taxon>
        <taxon>Eurotiomycetes</taxon>
        <taxon>Eurotiomycetidae</taxon>
        <taxon>Eurotiales</taxon>
        <taxon>Aspergillaceae</taxon>
        <taxon>Penicillium</taxon>
    </lineage>
</organism>
<dbReference type="EMBL" id="JAPMSZ010000005">
    <property type="protein sequence ID" value="KAJ5102314.1"/>
    <property type="molecule type" value="Genomic_DNA"/>
</dbReference>
<dbReference type="GO" id="GO:0043041">
    <property type="term" value="P:amino acid activation for nonribosomal peptide biosynthetic process"/>
    <property type="evidence" value="ECO:0007669"/>
    <property type="project" value="TreeGrafter"/>
</dbReference>
<dbReference type="InterPro" id="IPR036736">
    <property type="entry name" value="ACP-like_sf"/>
</dbReference>
<dbReference type="PROSITE" id="PS00012">
    <property type="entry name" value="PHOSPHOPANTETHEINE"/>
    <property type="match status" value="2"/>
</dbReference>
<dbReference type="PANTHER" id="PTHR45527:SF1">
    <property type="entry name" value="FATTY ACID SYNTHASE"/>
    <property type="match status" value="1"/>
</dbReference>
<keyword evidence="6" id="KW-1185">Reference proteome</keyword>
<evidence type="ECO:0000256" key="3">
    <source>
        <dbReference type="ARBA" id="ARBA00022598"/>
    </source>
</evidence>
<dbReference type="SUPFAM" id="SSF56801">
    <property type="entry name" value="Acetyl-CoA synthetase-like"/>
    <property type="match status" value="2"/>
</dbReference>
<dbReference type="GO" id="GO:0044550">
    <property type="term" value="P:secondary metabolite biosynthetic process"/>
    <property type="evidence" value="ECO:0007669"/>
    <property type="project" value="TreeGrafter"/>
</dbReference>
<dbReference type="GO" id="GO:0016874">
    <property type="term" value="F:ligase activity"/>
    <property type="evidence" value="ECO:0007669"/>
    <property type="project" value="UniProtKB-KW"/>
</dbReference>
<proteinExistence type="predicted"/>
<dbReference type="Gene3D" id="3.40.50.12780">
    <property type="entry name" value="N-terminal domain of ligase-like"/>
    <property type="match status" value="2"/>
</dbReference>
<dbReference type="InterPro" id="IPR009081">
    <property type="entry name" value="PP-bd_ACP"/>
</dbReference>
<feature type="domain" description="Carrier" evidence="4">
    <location>
        <begin position="1658"/>
        <end position="1734"/>
    </location>
</feature>
<dbReference type="Gene3D" id="1.10.1200.10">
    <property type="entry name" value="ACP-like"/>
    <property type="match status" value="2"/>
</dbReference>
<evidence type="ECO:0000256" key="2">
    <source>
        <dbReference type="ARBA" id="ARBA00022553"/>
    </source>
</evidence>
<dbReference type="InterPro" id="IPR006162">
    <property type="entry name" value="Ppantetheine_attach_site"/>
</dbReference>
<accession>A0A9W9KDG1</accession>
<evidence type="ECO:0000259" key="4">
    <source>
        <dbReference type="PROSITE" id="PS50075"/>
    </source>
</evidence>
<dbReference type="InterPro" id="IPR042099">
    <property type="entry name" value="ANL_N_sf"/>
</dbReference>
<dbReference type="InterPro" id="IPR045851">
    <property type="entry name" value="AMP-bd_C_sf"/>
</dbReference>
<dbReference type="NCBIfam" id="TIGR01733">
    <property type="entry name" value="AA-adenyl-dom"/>
    <property type="match status" value="2"/>
</dbReference>
<dbReference type="SUPFAM" id="SSF47336">
    <property type="entry name" value="ACP-like"/>
    <property type="match status" value="2"/>
</dbReference>
<protein>
    <recommendedName>
        <fullName evidence="4">Carrier domain-containing protein</fullName>
    </recommendedName>
</protein>
<dbReference type="RefSeq" id="XP_056513145.1">
    <property type="nucleotide sequence ID" value="XM_056655118.1"/>
</dbReference>
<dbReference type="Gene3D" id="3.30.300.30">
    <property type="match status" value="2"/>
</dbReference>
<keyword evidence="3" id="KW-0436">Ligase</keyword>